<dbReference type="InterPro" id="IPR011008">
    <property type="entry name" value="Dimeric_a/b-barrel"/>
</dbReference>
<evidence type="ECO:0000313" key="2">
    <source>
        <dbReference type="EMBL" id="PAP77495.1"/>
    </source>
</evidence>
<dbReference type="Proteomes" id="UP000216339">
    <property type="component" value="Unassembled WGS sequence"/>
</dbReference>
<keyword evidence="3" id="KW-1185">Reference proteome</keyword>
<comment type="caution">
    <text evidence="2">The sequence shown here is derived from an EMBL/GenBank/DDBJ whole genome shotgun (WGS) entry which is preliminary data.</text>
</comment>
<dbReference type="InterPro" id="IPR021708">
    <property type="entry name" value="DUF3291"/>
</dbReference>
<reference evidence="2 3" key="1">
    <citation type="submission" date="2016-11" db="EMBL/GenBank/DDBJ databases">
        <title>Study of marine rhodopsin-containing bacteria.</title>
        <authorList>
            <person name="Yoshizawa S."/>
            <person name="Kumagai Y."/>
            <person name="Kogure K."/>
        </authorList>
    </citation>
    <scope>NUCLEOTIDE SEQUENCE [LARGE SCALE GENOMIC DNA]</scope>
    <source>
        <strain evidence="2 3">SAORIC-28</strain>
    </source>
</reference>
<gene>
    <name evidence="2" type="ORF">BSZ37_14130</name>
</gene>
<accession>A0A271J3F9</accession>
<organism evidence="2 3">
    <name type="scientific">Rubrivirga marina</name>
    <dbReference type="NCBI Taxonomy" id="1196024"/>
    <lineage>
        <taxon>Bacteria</taxon>
        <taxon>Pseudomonadati</taxon>
        <taxon>Rhodothermota</taxon>
        <taxon>Rhodothermia</taxon>
        <taxon>Rhodothermales</taxon>
        <taxon>Rubricoccaceae</taxon>
        <taxon>Rubrivirga</taxon>
    </lineage>
</organism>
<proteinExistence type="predicted"/>
<dbReference type="Pfam" id="PF11695">
    <property type="entry name" value="DUF3291"/>
    <property type="match status" value="1"/>
</dbReference>
<feature type="domain" description="DUF3291" evidence="1">
    <location>
        <begin position="3"/>
        <end position="140"/>
    </location>
</feature>
<protein>
    <recommendedName>
        <fullName evidence="1">DUF3291 domain-containing protein</fullName>
    </recommendedName>
</protein>
<dbReference type="AlphaFoldDB" id="A0A271J3F9"/>
<sequence>MHLAQVNLARPLGPMDGTTMSEFARAIEPMNRLAEQSPGFVWRLQGDEVNRLVGRVFGDSHLLVNLSVWRSVDALRDYTYQSGHAQYVRRRKEWFSTFGRPHYALWWVDEGHRPSPREAKQRLESLQAHGPTPDAFTFTHVFDPSGLDAEAG</sequence>
<dbReference type="SUPFAM" id="SSF54909">
    <property type="entry name" value="Dimeric alpha+beta barrel"/>
    <property type="match status" value="1"/>
</dbReference>
<name>A0A271J3F9_9BACT</name>
<dbReference type="EMBL" id="MQWD01000001">
    <property type="protein sequence ID" value="PAP77495.1"/>
    <property type="molecule type" value="Genomic_DNA"/>
</dbReference>
<dbReference type="RefSeq" id="WP_095511163.1">
    <property type="nucleotide sequence ID" value="NZ_MQWD01000001.1"/>
</dbReference>
<evidence type="ECO:0000313" key="3">
    <source>
        <dbReference type="Proteomes" id="UP000216339"/>
    </source>
</evidence>
<evidence type="ECO:0000259" key="1">
    <source>
        <dbReference type="Pfam" id="PF11695"/>
    </source>
</evidence>
<dbReference type="OrthoDB" id="2376237at2"/>